<evidence type="ECO:0000313" key="3">
    <source>
        <dbReference type="EMBL" id="AUH73275.1"/>
    </source>
</evidence>
<dbReference type="SUPFAM" id="SSF49764">
    <property type="entry name" value="HSP20-like chaperones"/>
    <property type="match status" value="1"/>
</dbReference>
<comment type="similarity">
    <text evidence="1 2">Belongs to the small heat shock protein (HSP20) family.</text>
</comment>
<dbReference type="AlphaFoldDB" id="A0A2H5FNY9"/>
<sequence length="149" mass="17375">MSNLVRKTYFPTYNVVGSLLDQFFNTVQEEHDTSFIETSSWAPSVDLKEESARFLVIADLPGIKKEDMDISLENHVLTIKGERHIEKTENQKNYTRRERVQGQFYRRFYLPETADDKQISARYTNGVLEITIPKKEKETPKKIDISVAE</sequence>
<gene>
    <name evidence="3" type="ORF">CAB17_15370</name>
</gene>
<dbReference type="RefSeq" id="WP_101900810.1">
    <property type="nucleotide sequence ID" value="NZ_CP025491.2"/>
</dbReference>
<dbReference type="Pfam" id="PF00011">
    <property type="entry name" value="HSP20"/>
    <property type="match status" value="1"/>
</dbReference>
<dbReference type="InterPro" id="IPR031107">
    <property type="entry name" value="Small_HSP"/>
</dbReference>
<dbReference type="InterPro" id="IPR002068">
    <property type="entry name" value="A-crystallin/Hsp20_dom"/>
</dbReference>
<organism evidence="3 4">
    <name type="scientific">Legionella sainthelensi</name>
    <dbReference type="NCBI Taxonomy" id="28087"/>
    <lineage>
        <taxon>Bacteria</taxon>
        <taxon>Pseudomonadati</taxon>
        <taxon>Pseudomonadota</taxon>
        <taxon>Gammaproteobacteria</taxon>
        <taxon>Legionellales</taxon>
        <taxon>Legionellaceae</taxon>
        <taxon>Legionella</taxon>
    </lineage>
</organism>
<keyword evidence="4" id="KW-1185">Reference proteome</keyword>
<dbReference type="Gene3D" id="2.60.40.790">
    <property type="match status" value="1"/>
</dbReference>
<name>A0A2H5FNY9_9GAMM</name>
<evidence type="ECO:0000313" key="4">
    <source>
        <dbReference type="Proteomes" id="UP000234343"/>
    </source>
</evidence>
<evidence type="ECO:0000256" key="1">
    <source>
        <dbReference type="PROSITE-ProRule" id="PRU00285"/>
    </source>
</evidence>
<accession>A0A2H5FNY9</accession>
<evidence type="ECO:0000256" key="2">
    <source>
        <dbReference type="RuleBase" id="RU003616"/>
    </source>
</evidence>
<protein>
    <submittedName>
        <fullName evidence="3">Heat-shock protein</fullName>
    </submittedName>
</protein>
<dbReference type="EMBL" id="CP025491">
    <property type="protein sequence ID" value="AUH73275.1"/>
    <property type="molecule type" value="Genomic_DNA"/>
</dbReference>
<dbReference type="CDD" id="cd06464">
    <property type="entry name" value="ACD_sHsps-like"/>
    <property type="match status" value="1"/>
</dbReference>
<dbReference type="InterPro" id="IPR008978">
    <property type="entry name" value="HSP20-like_chaperone"/>
</dbReference>
<reference evidence="3 4" key="1">
    <citation type="submission" date="2017-12" db="EMBL/GenBank/DDBJ databases">
        <title>Legionella sainthelensi LA01-117, whole genome sequence of a clinical isolate from New Zealand.</title>
        <authorList>
            <person name="Cree S.L."/>
            <person name="Slow S."/>
            <person name="Kennedy M.A."/>
            <person name="Murdoch D.R."/>
            <person name="Biggs P.J."/>
            <person name="Anderson T."/>
        </authorList>
    </citation>
    <scope>NUCLEOTIDE SEQUENCE [LARGE SCALE GENOMIC DNA]</scope>
    <source>
        <strain evidence="3 4">LA01-117</strain>
    </source>
</reference>
<dbReference type="PROSITE" id="PS01031">
    <property type="entry name" value="SHSP"/>
    <property type="match status" value="1"/>
</dbReference>
<dbReference type="Proteomes" id="UP000234343">
    <property type="component" value="Chromosome"/>
</dbReference>
<proteinExistence type="inferred from homology"/>
<dbReference type="PANTHER" id="PTHR11527">
    <property type="entry name" value="HEAT-SHOCK PROTEIN 20 FAMILY MEMBER"/>
    <property type="match status" value="1"/>
</dbReference>
<dbReference type="KEGG" id="lsh:CAB17_15370"/>